<comment type="caution">
    <text evidence="2">The sequence shown here is derived from an EMBL/GenBank/DDBJ whole genome shotgun (WGS) entry which is preliminary data.</text>
</comment>
<dbReference type="Proteomes" id="UP001501758">
    <property type="component" value="Unassembled WGS sequence"/>
</dbReference>
<dbReference type="PROSITE" id="PS51340">
    <property type="entry name" value="MOSC"/>
    <property type="match status" value="1"/>
</dbReference>
<keyword evidence="3" id="KW-1185">Reference proteome</keyword>
<dbReference type="InterPro" id="IPR052353">
    <property type="entry name" value="Benzoxazolinone_Detox_Enz"/>
</dbReference>
<proteinExistence type="predicted"/>
<accession>A0ABP3U4E1</accession>
<dbReference type="SUPFAM" id="SSF50800">
    <property type="entry name" value="PK beta-barrel domain-like"/>
    <property type="match status" value="1"/>
</dbReference>
<dbReference type="RefSeq" id="WP_343912521.1">
    <property type="nucleotide sequence ID" value="NZ_BAAAGE010000002.1"/>
</dbReference>
<organism evidence="2 3">
    <name type="scientific">Aquimarina litoralis</name>
    <dbReference type="NCBI Taxonomy" id="584605"/>
    <lineage>
        <taxon>Bacteria</taxon>
        <taxon>Pseudomonadati</taxon>
        <taxon>Bacteroidota</taxon>
        <taxon>Flavobacteriia</taxon>
        <taxon>Flavobacteriales</taxon>
        <taxon>Flavobacteriaceae</taxon>
        <taxon>Aquimarina</taxon>
    </lineage>
</organism>
<dbReference type="EMBL" id="BAAAGE010000002">
    <property type="protein sequence ID" value="GAA0721892.1"/>
    <property type="molecule type" value="Genomic_DNA"/>
</dbReference>
<name>A0ABP3U4E1_9FLAO</name>
<evidence type="ECO:0000313" key="2">
    <source>
        <dbReference type="EMBL" id="GAA0721892.1"/>
    </source>
</evidence>
<evidence type="ECO:0000313" key="3">
    <source>
        <dbReference type="Proteomes" id="UP001501758"/>
    </source>
</evidence>
<reference evidence="3" key="1">
    <citation type="journal article" date="2019" name="Int. J. Syst. Evol. Microbiol.">
        <title>The Global Catalogue of Microorganisms (GCM) 10K type strain sequencing project: providing services to taxonomists for standard genome sequencing and annotation.</title>
        <authorList>
            <consortium name="The Broad Institute Genomics Platform"/>
            <consortium name="The Broad Institute Genome Sequencing Center for Infectious Disease"/>
            <person name="Wu L."/>
            <person name="Ma J."/>
        </authorList>
    </citation>
    <scope>NUCLEOTIDE SEQUENCE [LARGE SCALE GENOMIC DNA]</scope>
    <source>
        <strain evidence="3">JCM 15974</strain>
    </source>
</reference>
<dbReference type="PANTHER" id="PTHR30212">
    <property type="entry name" value="PROTEIN YIIM"/>
    <property type="match status" value="1"/>
</dbReference>
<dbReference type="InterPro" id="IPR005302">
    <property type="entry name" value="MoCF_Sase_C"/>
</dbReference>
<dbReference type="PANTHER" id="PTHR30212:SF2">
    <property type="entry name" value="PROTEIN YIIM"/>
    <property type="match status" value="1"/>
</dbReference>
<protein>
    <submittedName>
        <fullName evidence="2">MOSC domain-containing protein</fullName>
    </submittedName>
</protein>
<sequence>MKVISTNIGEPQTISWRGKEVKTGIYKYPVDEPIFLDKEDVKGDHVIDRRVHGGVDKACYLYAAEHYPYWKEKYPDLDWNYGMFGENLTVLGLDERIIHIGSIFNLGEAVVQVTQPRQPCYKLGVRFGTQTILKQFIQALMPGVYVRVLTAGLVKKDDVLIPQELHTEGVSIQDMYKLFYDQNSHEALAKKAIDDPFVTTNNKKNILNRYGSSISK</sequence>
<gene>
    <name evidence="2" type="ORF">GCM10009430_23740</name>
</gene>
<dbReference type="Gene3D" id="2.40.33.20">
    <property type="entry name" value="PK beta-barrel domain-like"/>
    <property type="match status" value="1"/>
</dbReference>
<dbReference type="InterPro" id="IPR011037">
    <property type="entry name" value="Pyrv_Knase-like_insert_dom_sf"/>
</dbReference>
<evidence type="ECO:0000259" key="1">
    <source>
        <dbReference type="PROSITE" id="PS51340"/>
    </source>
</evidence>
<feature type="domain" description="MOSC" evidence="1">
    <location>
        <begin position="28"/>
        <end position="163"/>
    </location>
</feature>
<dbReference type="Pfam" id="PF03473">
    <property type="entry name" value="MOSC"/>
    <property type="match status" value="1"/>
</dbReference>